<feature type="domain" description="VQ" evidence="1">
    <location>
        <begin position="56"/>
        <end position="78"/>
    </location>
</feature>
<dbReference type="EMBL" id="JAYMYQ010000010">
    <property type="protein sequence ID" value="KAK7306927.1"/>
    <property type="molecule type" value="Genomic_DNA"/>
</dbReference>
<evidence type="ECO:0000313" key="2">
    <source>
        <dbReference type="EMBL" id="KAK7306927.1"/>
    </source>
</evidence>
<dbReference type="AlphaFoldDB" id="A0AAN9JXI1"/>
<dbReference type="PANTHER" id="PTHR33143">
    <property type="entry name" value="F16F4.1 PROTEIN-RELATED"/>
    <property type="match status" value="1"/>
</dbReference>
<proteinExistence type="predicted"/>
<dbReference type="InterPro" id="IPR039607">
    <property type="entry name" value="VQ_8/17/18/20/21/25"/>
</dbReference>
<protein>
    <recommendedName>
        <fullName evidence="1">VQ domain-containing protein</fullName>
    </recommendedName>
</protein>
<accession>A0AAN9JXI1</accession>
<dbReference type="Proteomes" id="UP001367508">
    <property type="component" value="Unassembled WGS sequence"/>
</dbReference>
<evidence type="ECO:0000313" key="3">
    <source>
        <dbReference type="Proteomes" id="UP001367508"/>
    </source>
</evidence>
<evidence type="ECO:0000259" key="1">
    <source>
        <dbReference type="Pfam" id="PF05678"/>
    </source>
</evidence>
<dbReference type="PANTHER" id="PTHR33143:SF76">
    <property type="entry name" value="VQ MOTIF-CONTAINING PROTEIN 8, CHLOROPLASTIC"/>
    <property type="match status" value="1"/>
</dbReference>
<name>A0AAN9JXI1_CANGL</name>
<organism evidence="2 3">
    <name type="scientific">Canavalia gladiata</name>
    <name type="common">Sword bean</name>
    <name type="synonym">Dolichos gladiatus</name>
    <dbReference type="NCBI Taxonomy" id="3824"/>
    <lineage>
        <taxon>Eukaryota</taxon>
        <taxon>Viridiplantae</taxon>
        <taxon>Streptophyta</taxon>
        <taxon>Embryophyta</taxon>
        <taxon>Tracheophyta</taxon>
        <taxon>Spermatophyta</taxon>
        <taxon>Magnoliopsida</taxon>
        <taxon>eudicotyledons</taxon>
        <taxon>Gunneridae</taxon>
        <taxon>Pentapetalae</taxon>
        <taxon>rosids</taxon>
        <taxon>fabids</taxon>
        <taxon>Fabales</taxon>
        <taxon>Fabaceae</taxon>
        <taxon>Papilionoideae</taxon>
        <taxon>50 kb inversion clade</taxon>
        <taxon>NPAAA clade</taxon>
        <taxon>indigoferoid/millettioid clade</taxon>
        <taxon>Phaseoleae</taxon>
        <taxon>Canavalia</taxon>
    </lineage>
</organism>
<gene>
    <name evidence="2" type="ORF">VNO77_39561</name>
</gene>
<reference evidence="2 3" key="1">
    <citation type="submission" date="2024-01" db="EMBL/GenBank/DDBJ databases">
        <title>The genomes of 5 underutilized Papilionoideae crops provide insights into root nodulation and disease resistanc.</title>
        <authorList>
            <person name="Jiang F."/>
        </authorList>
    </citation>
    <scope>NUCLEOTIDE SEQUENCE [LARGE SCALE GENOMIC DNA]</scope>
    <source>
        <strain evidence="2">LVBAO_FW01</strain>
        <tissue evidence="2">Leaves</tissue>
    </source>
</reference>
<keyword evidence="3" id="KW-1185">Reference proteome</keyword>
<dbReference type="InterPro" id="IPR008889">
    <property type="entry name" value="VQ"/>
</dbReference>
<dbReference type="Pfam" id="PF05678">
    <property type="entry name" value="VQ"/>
    <property type="match status" value="1"/>
</dbReference>
<comment type="caution">
    <text evidence="2">The sequence shown here is derived from an EMBL/GenBank/DDBJ whole genome shotgun (WGS) entry which is preliminary data.</text>
</comment>
<dbReference type="GO" id="GO:0005634">
    <property type="term" value="C:nucleus"/>
    <property type="evidence" value="ECO:0007669"/>
    <property type="project" value="TreeGrafter"/>
</dbReference>
<sequence>MKAARTKLHALQEHSEKVVINGSRPSPLMINKNSHLICKPSSHKKQRNPTIIYTQSPKVIHTKPRDFMALVQRLTGITHSNQAVFHATASKVPHQPQLHVSENFGSLLFDGPKPNFGKKLQEKENHGFWAVDKTSSALKDGETCVKEEPFLGFGDVPLFTPNSVYKYSDSPFGFLGSLLSPSALEFMKELPEY</sequence>